<dbReference type="VEuPathDB" id="VectorBase:MDOMA2_019964"/>
<evidence type="ECO:0000256" key="1">
    <source>
        <dbReference type="ARBA" id="ARBA00004236"/>
    </source>
</evidence>
<dbReference type="GO" id="GO:0005886">
    <property type="term" value="C:plasma membrane"/>
    <property type="evidence" value="ECO:0007669"/>
    <property type="project" value="UniProtKB-SubCell"/>
</dbReference>
<keyword evidence="6 8" id="KW-0472">Membrane</keyword>
<dbReference type="PANTHER" id="PTHR11923:SF93">
    <property type="entry name" value="GH07959P-RELATED"/>
    <property type="match status" value="1"/>
</dbReference>
<evidence type="ECO:0000313" key="9">
    <source>
        <dbReference type="EnsemblMetazoa" id="MDOA005401-PA"/>
    </source>
</evidence>
<keyword evidence="4 8" id="KW-0812">Transmembrane</keyword>
<evidence type="ECO:0008006" key="10">
    <source>
        <dbReference type="Google" id="ProtNLM"/>
    </source>
</evidence>
<dbReference type="GO" id="GO:0005737">
    <property type="term" value="C:cytoplasm"/>
    <property type="evidence" value="ECO:0007669"/>
    <property type="project" value="TreeGrafter"/>
</dbReference>
<keyword evidence="5 8" id="KW-1133">Transmembrane helix</keyword>
<evidence type="ECO:0000256" key="7">
    <source>
        <dbReference type="ARBA" id="ARBA00023180"/>
    </source>
</evidence>
<dbReference type="OrthoDB" id="514335at2759"/>
<gene>
    <name evidence="9" type="primary">101887977</name>
</gene>
<keyword evidence="7" id="KW-0325">Glycoprotein</keyword>
<dbReference type="RefSeq" id="XP_005188827.2">
    <property type="nucleotide sequence ID" value="XM_005188770.4"/>
</dbReference>
<dbReference type="VEuPathDB" id="VectorBase:MDOA005401"/>
<evidence type="ECO:0000256" key="8">
    <source>
        <dbReference type="SAM" id="Phobius"/>
    </source>
</evidence>
<sequence length="558" mass="62201">MTSQQCLCIKRFLIIGIGFLSILAGLYLYLNWIDMFTEMRGKEMVLSPTSPTYDGWKVSPLPLDFDVYLFNWTNPEDFYEGSPRKPRFEQLGPYRFRETPDKVDIVWHPSNYSVSFRKKATFQFDPEGSNGTLDDIVTTVDTVAHSAALRAKDASGFQKGILAMTLSSRQVTVTKTANEWLFKGYKDPLVTIGGFVAKFVKEVEVPYDRIGWLYTRNGSSTYDGHFNMFTGADDIAKMGQIYSWNYRTHNGAFPGACGRVRGSMGEFFPPNLTPKDSVWMYVPNVCRAVPLDYTETVSVHGVTAYKYSGTERSVDNGTIYPENKCFCVNNKCEASGVFSIAPCKYNSSIYMSYPHFYKADPIYLEAIEGLKPEKEKHEFFMTLEPNAGVPMDVGGGFQANYLMEPVAGIRPYHNIPRTFIPIMWAEERVRVTPEIASDIALVPLIVLIGQLITGVLFALGAIMICWYPTKFVTHLCQDPKGKNVLLKTFSRSSATTTVTSASVTTAANAAAPNRHKEQVSLLERNVGGVSLLRAQGSQTEGLLSNTSSRTSSTDVITC</sequence>
<evidence type="ECO:0000256" key="5">
    <source>
        <dbReference type="ARBA" id="ARBA00022989"/>
    </source>
</evidence>
<dbReference type="Pfam" id="PF01130">
    <property type="entry name" value="CD36"/>
    <property type="match status" value="1"/>
</dbReference>
<dbReference type="GO" id="GO:0005044">
    <property type="term" value="F:scavenger receptor activity"/>
    <property type="evidence" value="ECO:0007669"/>
    <property type="project" value="TreeGrafter"/>
</dbReference>
<evidence type="ECO:0000256" key="3">
    <source>
        <dbReference type="ARBA" id="ARBA00022475"/>
    </source>
</evidence>
<feature type="transmembrane region" description="Helical" evidence="8">
    <location>
        <begin position="12"/>
        <end position="30"/>
    </location>
</feature>
<evidence type="ECO:0000256" key="6">
    <source>
        <dbReference type="ARBA" id="ARBA00023136"/>
    </source>
</evidence>
<evidence type="ECO:0000256" key="2">
    <source>
        <dbReference type="ARBA" id="ARBA00010532"/>
    </source>
</evidence>
<accession>A0A1I8MJ10</accession>
<keyword evidence="3" id="KW-1003">Cell membrane</keyword>
<dbReference type="AlphaFoldDB" id="A0A1I8MJ10"/>
<comment type="similarity">
    <text evidence="2">Belongs to the CD36 family.</text>
</comment>
<name>A0A1I8MJ10_MUSDO</name>
<feature type="transmembrane region" description="Helical" evidence="8">
    <location>
        <begin position="440"/>
        <end position="467"/>
    </location>
</feature>
<dbReference type="eggNOG" id="KOG3776">
    <property type="taxonomic scope" value="Eukaryota"/>
</dbReference>
<organism evidence="9">
    <name type="scientific">Musca domestica</name>
    <name type="common">House fly</name>
    <dbReference type="NCBI Taxonomy" id="7370"/>
    <lineage>
        <taxon>Eukaryota</taxon>
        <taxon>Metazoa</taxon>
        <taxon>Ecdysozoa</taxon>
        <taxon>Arthropoda</taxon>
        <taxon>Hexapoda</taxon>
        <taxon>Insecta</taxon>
        <taxon>Pterygota</taxon>
        <taxon>Neoptera</taxon>
        <taxon>Endopterygota</taxon>
        <taxon>Diptera</taxon>
        <taxon>Brachycera</taxon>
        <taxon>Muscomorpha</taxon>
        <taxon>Muscoidea</taxon>
        <taxon>Muscidae</taxon>
        <taxon>Musca</taxon>
    </lineage>
</organism>
<dbReference type="KEGG" id="mde:101887977"/>
<dbReference type="PRINTS" id="PR01609">
    <property type="entry name" value="CD36FAMILY"/>
</dbReference>
<protein>
    <recommendedName>
        <fullName evidence="10">CD36 family protein</fullName>
    </recommendedName>
</protein>
<dbReference type="EnsemblMetazoa" id="MDOA005401-RB">
    <property type="protein sequence ID" value="MDOA005401-PB"/>
    <property type="gene ID" value="MDOA005401"/>
</dbReference>
<reference evidence="9" key="1">
    <citation type="submission" date="2020-05" db="UniProtKB">
        <authorList>
            <consortium name="EnsemblMetazoa"/>
        </authorList>
    </citation>
    <scope>IDENTIFICATION</scope>
    <source>
        <strain evidence="9">Aabys</strain>
    </source>
</reference>
<evidence type="ECO:0000256" key="4">
    <source>
        <dbReference type="ARBA" id="ARBA00022692"/>
    </source>
</evidence>
<comment type="subcellular location">
    <subcellularLocation>
        <location evidence="1">Cell membrane</location>
    </subcellularLocation>
</comment>
<dbReference type="InterPro" id="IPR002159">
    <property type="entry name" value="CD36_fam"/>
</dbReference>
<proteinExistence type="inferred from homology"/>
<dbReference type="EnsemblMetazoa" id="MDOA005401-RA">
    <property type="protein sequence ID" value="MDOA005401-PA"/>
    <property type="gene ID" value="MDOA005401"/>
</dbReference>
<dbReference type="PANTHER" id="PTHR11923">
    <property type="entry name" value="SCAVENGER RECEPTOR CLASS B TYPE-1 SR-B1"/>
    <property type="match status" value="1"/>
</dbReference>